<evidence type="ECO:0000256" key="1">
    <source>
        <dbReference type="SAM" id="MobiDB-lite"/>
    </source>
</evidence>
<sequence>MVEVVNAFTGISETLDLVNPTVQELKSVYSSQNDISPDSLLILSIPEGSNLKNRLSQRVCLFPLDILNSEHEKINSRALKASLSETEDQNLSQFVATNNGTLTSSEENKYPIDQEYPQLTLNPYDRPSDTKSLLENLGNWPLMMSNLGSGVNSIDNRIQRIQLAADLSLTHVQKHIESLHKKTAKRSHQFEELKSDWASCSVWPQFCKALASLPAPTNKMTELLNLNTIESAAHEVEDKCESISENLNFCTRQLNRIKLEMNTLIERHSNVQLPVTEPGNADLLLKSAQNELVNVVQHVKQLQQVLKSSLHISLDTIVKSLSQADSLKVKVAEVIDLPFLYGVLLIEMERRQYVFQRENIAQKKWIQRYFGHIKSQGGSENSDSKILREKTSSYDDLVMQRDTGVHRLIGRLAEIMNLRYLGEMDSKVTDNASMSPSYLNTVRYQEHAPQSPISQSSEDTHSNSSSKSMDSHFSAPTSATNSFLSPVELPLSKSNNKPQLDHSVYSDFKSGPNVSAVTYFEQLQQVGLSEIAKDLLNEFEAMKWQSKLRPHSPINQADSHFILAHSTNSVHQHESNKVKKLEELIVQMQSSMKSHKLDLVRAEARGEALAEAKCQQLIESQAARLKELEAVVANNNISTETLLNSVGLQTVDKKVVRMKGIRQLVNADSLSVSQKAVVDRCNQVENLAKSLRLECKQLASSVNELKLDVRNRIAVKDFKPGDLALFIPSRIDYHTKWIVFSQQPTDVFLHPKYYRSLKLKKQDYLVGRIENMELLTDNNYGPYKVVTLSM</sequence>
<dbReference type="Pfam" id="PF10377">
    <property type="entry name" value="ATG11"/>
    <property type="match status" value="1"/>
</dbReference>
<comment type="caution">
    <text evidence="3">The sequence shown here is derived from an EMBL/GenBank/DDBJ whole genome shotgun (WGS) entry which is preliminary data.</text>
</comment>
<evidence type="ECO:0000259" key="2">
    <source>
        <dbReference type="Pfam" id="PF10377"/>
    </source>
</evidence>
<dbReference type="InterPro" id="IPR019460">
    <property type="entry name" value="Atg11_C"/>
</dbReference>
<gene>
    <name evidence="3" type="ORF">DASB73_001100</name>
</gene>
<evidence type="ECO:0000313" key="4">
    <source>
        <dbReference type="Proteomes" id="UP001362899"/>
    </source>
</evidence>
<dbReference type="Proteomes" id="UP001362899">
    <property type="component" value="Unassembled WGS sequence"/>
</dbReference>
<evidence type="ECO:0000313" key="3">
    <source>
        <dbReference type="EMBL" id="GMM49152.1"/>
    </source>
</evidence>
<feature type="compositionally biased region" description="Low complexity" evidence="1">
    <location>
        <begin position="462"/>
        <end position="474"/>
    </location>
</feature>
<dbReference type="EMBL" id="BTGC01000001">
    <property type="protein sequence ID" value="GMM49152.1"/>
    <property type="molecule type" value="Genomic_DNA"/>
</dbReference>
<feature type="domain" description="Autophagy-related protein 11 C-terminal" evidence="2">
    <location>
        <begin position="675"/>
        <end position="773"/>
    </location>
</feature>
<name>A0AAV5RDG5_STABA</name>
<dbReference type="AlphaFoldDB" id="A0AAV5RDG5"/>
<reference evidence="3 4" key="1">
    <citation type="journal article" date="2023" name="Elife">
        <title>Identification of key yeast species and microbe-microbe interactions impacting larval growth of Drosophila in the wild.</title>
        <authorList>
            <person name="Mure A."/>
            <person name="Sugiura Y."/>
            <person name="Maeda R."/>
            <person name="Honda K."/>
            <person name="Sakurai N."/>
            <person name="Takahashi Y."/>
            <person name="Watada M."/>
            <person name="Katoh T."/>
            <person name="Gotoh A."/>
            <person name="Gotoh Y."/>
            <person name="Taniguchi I."/>
            <person name="Nakamura K."/>
            <person name="Hayashi T."/>
            <person name="Katayama T."/>
            <person name="Uemura T."/>
            <person name="Hattori Y."/>
        </authorList>
    </citation>
    <scope>NUCLEOTIDE SEQUENCE [LARGE SCALE GENOMIC DNA]</scope>
    <source>
        <strain evidence="3 4">SB-73</strain>
    </source>
</reference>
<feature type="region of interest" description="Disordered" evidence="1">
    <location>
        <begin position="445"/>
        <end position="479"/>
    </location>
</feature>
<organism evidence="3 4">
    <name type="scientific">Starmerella bacillaris</name>
    <name type="common">Yeast</name>
    <name type="synonym">Candida zemplinina</name>
    <dbReference type="NCBI Taxonomy" id="1247836"/>
    <lineage>
        <taxon>Eukaryota</taxon>
        <taxon>Fungi</taxon>
        <taxon>Dikarya</taxon>
        <taxon>Ascomycota</taxon>
        <taxon>Saccharomycotina</taxon>
        <taxon>Dipodascomycetes</taxon>
        <taxon>Dipodascales</taxon>
        <taxon>Trichomonascaceae</taxon>
        <taxon>Starmerella</taxon>
    </lineage>
</organism>
<proteinExistence type="predicted"/>
<accession>A0AAV5RDG5</accession>
<keyword evidence="4" id="KW-1185">Reference proteome</keyword>
<protein>
    <recommendedName>
        <fullName evidence="2">Autophagy-related protein 11 C-terminal domain-containing protein</fullName>
    </recommendedName>
</protein>